<evidence type="ECO:0000256" key="1">
    <source>
        <dbReference type="SAM" id="MobiDB-lite"/>
    </source>
</evidence>
<gene>
    <name evidence="2" type="ORF">BDV98DRAFT_569737</name>
</gene>
<dbReference type="Proteomes" id="UP000305067">
    <property type="component" value="Unassembled WGS sequence"/>
</dbReference>
<sequence>MWCWMFADYDVQERLRPKLTFLQSLRLREDQAEKRGKEGTKPKRKAGDEEKISRVGAVVKKRRTPRPQDLISLDSGLSDAATTQTSRWDFQSLEQAKQAS</sequence>
<evidence type="ECO:0000313" key="3">
    <source>
        <dbReference type="Proteomes" id="UP000305067"/>
    </source>
</evidence>
<protein>
    <submittedName>
        <fullName evidence="2">Uncharacterized protein</fullName>
    </submittedName>
</protein>
<keyword evidence="3" id="KW-1185">Reference proteome</keyword>
<dbReference type="EMBL" id="ML178829">
    <property type="protein sequence ID" value="TFL00401.1"/>
    <property type="molecule type" value="Genomic_DNA"/>
</dbReference>
<organism evidence="2 3">
    <name type="scientific">Pterulicium gracile</name>
    <dbReference type="NCBI Taxonomy" id="1884261"/>
    <lineage>
        <taxon>Eukaryota</taxon>
        <taxon>Fungi</taxon>
        <taxon>Dikarya</taxon>
        <taxon>Basidiomycota</taxon>
        <taxon>Agaricomycotina</taxon>
        <taxon>Agaricomycetes</taxon>
        <taxon>Agaricomycetidae</taxon>
        <taxon>Agaricales</taxon>
        <taxon>Pleurotineae</taxon>
        <taxon>Pterulaceae</taxon>
        <taxon>Pterulicium</taxon>
    </lineage>
</organism>
<accession>A0A5C3QIW9</accession>
<proteinExistence type="predicted"/>
<reference evidence="2 3" key="1">
    <citation type="journal article" date="2019" name="Nat. Ecol. Evol.">
        <title>Megaphylogeny resolves global patterns of mushroom evolution.</title>
        <authorList>
            <person name="Varga T."/>
            <person name="Krizsan K."/>
            <person name="Foldi C."/>
            <person name="Dima B."/>
            <person name="Sanchez-Garcia M."/>
            <person name="Sanchez-Ramirez S."/>
            <person name="Szollosi G.J."/>
            <person name="Szarkandi J.G."/>
            <person name="Papp V."/>
            <person name="Albert L."/>
            <person name="Andreopoulos W."/>
            <person name="Angelini C."/>
            <person name="Antonin V."/>
            <person name="Barry K.W."/>
            <person name="Bougher N.L."/>
            <person name="Buchanan P."/>
            <person name="Buyck B."/>
            <person name="Bense V."/>
            <person name="Catcheside P."/>
            <person name="Chovatia M."/>
            <person name="Cooper J."/>
            <person name="Damon W."/>
            <person name="Desjardin D."/>
            <person name="Finy P."/>
            <person name="Geml J."/>
            <person name="Haridas S."/>
            <person name="Hughes K."/>
            <person name="Justo A."/>
            <person name="Karasinski D."/>
            <person name="Kautmanova I."/>
            <person name="Kiss B."/>
            <person name="Kocsube S."/>
            <person name="Kotiranta H."/>
            <person name="LaButti K.M."/>
            <person name="Lechner B.E."/>
            <person name="Liimatainen K."/>
            <person name="Lipzen A."/>
            <person name="Lukacs Z."/>
            <person name="Mihaltcheva S."/>
            <person name="Morgado L.N."/>
            <person name="Niskanen T."/>
            <person name="Noordeloos M.E."/>
            <person name="Ohm R.A."/>
            <person name="Ortiz-Santana B."/>
            <person name="Ovrebo C."/>
            <person name="Racz N."/>
            <person name="Riley R."/>
            <person name="Savchenko A."/>
            <person name="Shiryaev A."/>
            <person name="Soop K."/>
            <person name="Spirin V."/>
            <person name="Szebenyi C."/>
            <person name="Tomsovsky M."/>
            <person name="Tulloss R.E."/>
            <person name="Uehling J."/>
            <person name="Grigoriev I.V."/>
            <person name="Vagvolgyi C."/>
            <person name="Papp T."/>
            <person name="Martin F.M."/>
            <person name="Miettinen O."/>
            <person name="Hibbett D.S."/>
            <person name="Nagy L.G."/>
        </authorList>
    </citation>
    <scope>NUCLEOTIDE SEQUENCE [LARGE SCALE GENOMIC DNA]</scope>
    <source>
        <strain evidence="2 3">CBS 309.79</strain>
    </source>
</reference>
<name>A0A5C3QIW9_9AGAR</name>
<evidence type="ECO:0000313" key="2">
    <source>
        <dbReference type="EMBL" id="TFL00401.1"/>
    </source>
</evidence>
<feature type="compositionally biased region" description="Basic and acidic residues" evidence="1">
    <location>
        <begin position="30"/>
        <end position="53"/>
    </location>
</feature>
<feature type="region of interest" description="Disordered" evidence="1">
    <location>
        <begin position="30"/>
        <end position="80"/>
    </location>
</feature>
<dbReference type="AlphaFoldDB" id="A0A5C3QIW9"/>